<evidence type="ECO:0000313" key="11">
    <source>
        <dbReference type="Proteomes" id="UP001219901"/>
    </source>
</evidence>
<dbReference type="Proteomes" id="UP001219901">
    <property type="component" value="Chromosome"/>
</dbReference>
<keyword evidence="4 8" id="KW-0812">Transmembrane</keyword>
<evidence type="ECO:0000256" key="6">
    <source>
        <dbReference type="ARBA" id="ARBA00023065"/>
    </source>
</evidence>
<evidence type="ECO:0000313" key="9">
    <source>
        <dbReference type="EMBL" id="MDG0865768.1"/>
    </source>
</evidence>
<dbReference type="InterPro" id="IPR003445">
    <property type="entry name" value="Cat_transpt"/>
</dbReference>
<reference evidence="10" key="2">
    <citation type="journal article" date="2023" name="Nat. Commun.">
        <title>Cultivation of marine bacteria of the SAR202 clade.</title>
        <authorList>
            <person name="Lim Y."/>
            <person name="Seo J.H."/>
            <person name="Giovannoni S.J."/>
            <person name="Kang I."/>
            <person name="Cho J.C."/>
        </authorList>
    </citation>
    <scope>NUCLEOTIDE SEQUENCE</scope>
    <source>
        <strain evidence="10">JH1073</strain>
    </source>
</reference>
<accession>A0AAJ6CRR4</accession>
<evidence type="ECO:0000256" key="7">
    <source>
        <dbReference type="ARBA" id="ARBA00023136"/>
    </source>
</evidence>
<dbReference type="EMBL" id="WMBE01000001">
    <property type="protein sequence ID" value="MDG0865768.1"/>
    <property type="molecule type" value="Genomic_DNA"/>
</dbReference>
<evidence type="ECO:0000256" key="2">
    <source>
        <dbReference type="ARBA" id="ARBA00022448"/>
    </source>
</evidence>
<feature type="transmembrane region" description="Helical" evidence="8">
    <location>
        <begin position="273"/>
        <end position="291"/>
    </location>
</feature>
<organism evidence="10 11">
    <name type="scientific">Candidatus Lucifugimonas marina</name>
    <dbReference type="NCBI Taxonomy" id="3038979"/>
    <lineage>
        <taxon>Bacteria</taxon>
        <taxon>Bacillati</taxon>
        <taxon>Chloroflexota</taxon>
        <taxon>Dehalococcoidia</taxon>
        <taxon>SAR202 cluster</taxon>
        <taxon>Candidatus Lucifugimonadales</taxon>
        <taxon>Candidatus Lucifugimonadaceae</taxon>
        <taxon>Candidatus Lucifugimonas</taxon>
    </lineage>
</organism>
<dbReference type="AlphaFoldDB" id="A0AAJ6CRR4"/>
<comment type="subcellular location">
    <subcellularLocation>
        <location evidence="1">Cell membrane</location>
        <topology evidence="1">Multi-pass membrane protein</topology>
    </subcellularLocation>
</comment>
<reference evidence="11 12" key="1">
    <citation type="submission" date="2019-11" db="EMBL/GenBank/DDBJ databases">
        <authorList>
            <person name="Cho J.-C."/>
        </authorList>
    </citation>
    <scope>NUCLEOTIDE SEQUENCE [LARGE SCALE GENOMIC DNA]</scope>
    <source>
        <strain evidence="10 11">JH1073</strain>
        <strain evidence="9 12">JH702</strain>
    </source>
</reference>
<dbReference type="EMBL" id="CP046147">
    <property type="protein sequence ID" value="WFG39501.1"/>
    <property type="molecule type" value="Genomic_DNA"/>
</dbReference>
<evidence type="ECO:0000256" key="5">
    <source>
        <dbReference type="ARBA" id="ARBA00022989"/>
    </source>
</evidence>
<evidence type="ECO:0000256" key="3">
    <source>
        <dbReference type="ARBA" id="ARBA00022475"/>
    </source>
</evidence>
<dbReference type="GO" id="GO:0005886">
    <property type="term" value="C:plasma membrane"/>
    <property type="evidence" value="ECO:0007669"/>
    <property type="project" value="UniProtKB-SubCell"/>
</dbReference>
<dbReference type="GO" id="GO:0030001">
    <property type="term" value="P:metal ion transport"/>
    <property type="evidence" value="ECO:0007669"/>
    <property type="project" value="UniProtKB-ARBA"/>
</dbReference>
<keyword evidence="5 8" id="KW-1133">Transmembrane helix</keyword>
<feature type="transmembrane region" description="Helical" evidence="8">
    <location>
        <begin position="352"/>
        <end position="372"/>
    </location>
</feature>
<keyword evidence="6" id="KW-0406">Ion transport</keyword>
<feature type="transmembrane region" description="Helical" evidence="8">
    <location>
        <begin position="393"/>
        <end position="414"/>
    </location>
</feature>
<dbReference type="Proteomes" id="UP001321249">
    <property type="component" value="Unassembled WGS sequence"/>
</dbReference>
<reference evidence="11" key="3">
    <citation type="submission" date="2023-06" db="EMBL/GenBank/DDBJ databases">
        <title>Pangenomics reveal diversification of enzyme families and niche specialization in globally abundant SAR202 bacteria.</title>
        <authorList>
            <person name="Saw J.H.W."/>
        </authorList>
    </citation>
    <scope>NUCLEOTIDE SEQUENCE [LARGE SCALE GENOMIC DNA]</scope>
    <source>
        <strain evidence="11">JH1073</strain>
    </source>
</reference>
<feature type="transmembrane region" description="Helical" evidence="8">
    <location>
        <begin position="163"/>
        <end position="185"/>
    </location>
</feature>
<dbReference type="GO" id="GO:0008324">
    <property type="term" value="F:monoatomic cation transmembrane transporter activity"/>
    <property type="evidence" value="ECO:0007669"/>
    <property type="project" value="InterPro"/>
</dbReference>
<protein>
    <recommendedName>
        <fullName evidence="13">Trk family potassium uptake protein</fullName>
    </recommendedName>
</protein>
<feature type="transmembrane region" description="Helical" evidence="8">
    <location>
        <begin position="48"/>
        <end position="68"/>
    </location>
</feature>
<evidence type="ECO:0000313" key="10">
    <source>
        <dbReference type="EMBL" id="WFG39501.1"/>
    </source>
</evidence>
<dbReference type="PANTHER" id="PTHR32024:SF1">
    <property type="entry name" value="KTR SYSTEM POTASSIUM UPTAKE PROTEIN B"/>
    <property type="match status" value="1"/>
</dbReference>
<sequence>MSVMSQKDYVLKPGDKVIRRPSSSELSPIATHIEHRRVPIRGATSPMVLVYSFFAVAVVGALLLSMPAMNSTHHFLSPIETFFTSVSAMTGTGLVVSDTREAFTGLGQAVIAGLIFVGGLGFMTGAAALLFLMGRRSSMQARLVIGAGLDDSRLGRVATLAKGIILMAVLVQLAGAVFLFVRWYLVGPAWEGLSVGEAIWQSIFTSVSSFNNAGFDIIPDELAGGSSLTGFANDIPTLLIIGVLILAGSTSYAVLANVTRVRGWRKLTLDTKLVLLGIGLMLLIGFLAFLISEWNNPRTIGDETLAGKLTQSTFHSVNRTSGFSTVDYGQLDSANTSVTTGLMFVGGVSASTAAGIKVNTLMVIGVATYAMLGGRQRAKIFGREIPRINVMRAFTVGAAGAAAVLILVIALFTVQPELEYKMAVFEIISAFGTVGWSAGITSSLNDAALTVVSMTMFVGRFGPLTIALFMAGRERESLVKYPQERVRIG</sequence>
<evidence type="ECO:0000256" key="1">
    <source>
        <dbReference type="ARBA" id="ARBA00004651"/>
    </source>
</evidence>
<dbReference type="PANTHER" id="PTHR32024">
    <property type="entry name" value="TRK SYSTEM POTASSIUM UPTAKE PROTEIN TRKG-RELATED"/>
    <property type="match status" value="1"/>
</dbReference>
<name>A0AAJ6CRR4_9CHLR</name>
<keyword evidence="2" id="KW-0813">Transport</keyword>
<evidence type="ECO:0000256" key="4">
    <source>
        <dbReference type="ARBA" id="ARBA00022692"/>
    </source>
</evidence>
<feature type="transmembrane region" description="Helical" evidence="8">
    <location>
        <begin position="238"/>
        <end position="261"/>
    </location>
</feature>
<evidence type="ECO:0000256" key="8">
    <source>
        <dbReference type="SAM" id="Phobius"/>
    </source>
</evidence>
<proteinExistence type="predicted"/>
<evidence type="ECO:0000313" key="12">
    <source>
        <dbReference type="Proteomes" id="UP001321249"/>
    </source>
</evidence>
<gene>
    <name evidence="9" type="ORF">GKO46_01600</name>
    <name evidence="10" type="ORF">GKO48_07670</name>
</gene>
<evidence type="ECO:0008006" key="13">
    <source>
        <dbReference type="Google" id="ProtNLM"/>
    </source>
</evidence>
<keyword evidence="11" id="KW-1185">Reference proteome</keyword>
<dbReference type="Pfam" id="PF02386">
    <property type="entry name" value="TrkH"/>
    <property type="match status" value="1"/>
</dbReference>
<feature type="transmembrane region" description="Helical" evidence="8">
    <location>
        <begin position="109"/>
        <end position="132"/>
    </location>
</feature>
<keyword evidence="7 8" id="KW-0472">Membrane</keyword>
<keyword evidence="3" id="KW-1003">Cell membrane</keyword>
<feature type="transmembrane region" description="Helical" evidence="8">
    <location>
        <begin position="447"/>
        <end position="471"/>
    </location>
</feature>